<dbReference type="InterPro" id="IPR001119">
    <property type="entry name" value="SLH_dom"/>
</dbReference>
<feature type="domain" description="SLH" evidence="4">
    <location>
        <begin position="713"/>
        <end position="779"/>
    </location>
</feature>
<keyword evidence="3" id="KW-0732">Signal</keyword>
<accession>G8LXL0</accession>
<dbReference type="eggNOG" id="COG3210">
    <property type="taxonomic scope" value="Bacteria"/>
</dbReference>
<evidence type="ECO:0000313" key="5">
    <source>
        <dbReference type="EMBL" id="AEV67721.1"/>
    </source>
</evidence>
<feature type="domain" description="SLH" evidence="4">
    <location>
        <begin position="780"/>
        <end position="843"/>
    </location>
</feature>
<evidence type="ECO:0000256" key="3">
    <source>
        <dbReference type="SAM" id="SignalP"/>
    </source>
</evidence>
<dbReference type="RefSeq" id="WP_014254339.1">
    <property type="nucleotide sequence ID" value="NC_016627.1"/>
</dbReference>
<dbReference type="InterPro" id="IPR058094">
    <property type="entry name" value="Ig-like_OmpL47-like"/>
</dbReference>
<evidence type="ECO:0000256" key="1">
    <source>
        <dbReference type="ARBA" id="ARBA00022737"/>
    </source>
</evidence>
<evidence type="ECO:0000313" key="6">
    <source>
        <dbReference type="Proteomes" id="UP000005435"/>
    </source>
</evidence>
<gene>
    <name evidence="5" type="ordered locus">Clocl_1044</name>
</gene>
<dbReference type="PANTHER" id="PTHR43308">
    <property type="entry name" value="OUTER MEMBRANE PROTEIN ALPHA-RELATED"/>
    <property type="match status" value="1"/>
</dbReference>
<dbReference type="EMBL" id="CP003065">
    <property type="protein sequence ID" value="AEV67721.1"/>
    <property type="molecule type" value="Genomic_DNA"/>
</dbReference>
<feature type="compositionally biased region" description="Gly residues" evidence="2">
    <location>
        <begin position="536"/>
        <end position="585"/>
    </location>
</feature>
<dbReference type="OrthoDB" id="43070at2"/>
<organism evidence="5 6">
    <name type="scientific">Acetivibrio clariflavus (strain DSM 19732 / NBRC 101661 / EBR45)</name>
    <name type="common">Clostridium clariflavum</name>
    <dbReference type="NCBI Taxonomy" id="720554"/>
    <lineage>
        <taxon>Bacteria</taxon>
        <taxon>Bacillati</taxon>
        <taxon>Bacillota</taxon>
        <taxon>Clostridia</taxon>
        <taxon>Eubacteriales</taxon>
        <taxon>Oscillospiraceae</taxon>
        <taxon>Acetivibrio</taxon>
    </lineage>
</organism>
<dbReference type="AlphaFoldDB" id="G8LXL0"/>
<feature type="region of interest" description="Disordered" evidence="2">
    <location>
        <begin position="529"/>
        <end position="609"/>
    </location>
</feature>
<feature type="chain" id="PRO_5039601139" evidence="3">
    <location>
        <begin position="28"/>
        <end position="944"/>
    </location>
</feature>
<feature type="domain" description="SLH" evidence="4">
    <location>
        <begin position="844"/>
        <end position="906"/>
    </location>
</feature>
<reference evidence="6" key="1">
    <citation type="submission" date="2011-12" db="EMBL/GenBank/DDBJ databases">
        <title>Complete sequence of Clostridium clariflavum DSM 19732.</title>
        <authorList>
            <consortium name="US DOE Joint Genome Institute"/>
            <person name="Lucas S."/>
            <person name="Han J."/>
            <person name="Lapidus A."/>
            <person name="Cheng J.-F."/>
            <person name="Goodwin L."/>
            <person name="Pitluck S."/>
            <person name="Peters L."/>
            <person name="Teshima H."/>
            <person name="Detter J.C."/>
            <person name="Han C."/>
            <person name="Tapia R."/>
            <person name="Land M."/>
            <person name="Hauser L."/>
            <person name="Kyrpides N."/>
            <person name="Ivanova N."/>
            <person name="Pagani I."/>
            <person name="Kitzmiller T."/>
            <person name="Lynd L."/>
            <person name="Izquierdo J."/>
            <person name="Woyke T."/>
        </authorList>
    </citation>
    <scope>NUCLEOTIDE SEQUENCE [LARGE SCALE GENOMIC DNA]</scope>
    <source>
        <strain evidence="6">DSM 19732 / NBRC 101661 / EBR45</strain>
    </source>
</reference>
<sequence length="944" mass="102756" precursor="true">MPRIRCSKYFSIITGLCILILSIYQNAAPVFAEVQPLTETVNFPESIYQSNTYTTEIKGIFDISDISVNTGKVTYEITGDKIKITVSDGEHSRIGPHTKDVTVTEKNTFNIFPESVPYNSDGYSGELAKTGSGYDSENDIYWATYYGIVTNPECKFYKYKVDFTYTLNAAPQLSLTSPSDIIYIRDKVDIKGIVKDENIGDQLNIYYSFDNYSDSTKGVTYKTKLTADGTEQRIDGTISISALKLEDGVHTLYMWAVDRRGEKSYPAVTKVMVDTVPPQAPVLAQEPTTPTNKSVEVTVTYPDDAEIKEVRIDGGSWVPFDSVANDEKIIMYENGTVEARCSDAAGNVSDVSRLVVSNIDRTGPDTPILVPDITEPTNKTVTVTVYYAEDSVVKEIRIGESDWSLYEGSVTVDRNAKIEARSMDEAGNISPIGRLIIENIDAILPTAPVITVSAEKTKAEPITAVITPGTDNESGVDRTEFCLEGATTSDWQEYLDGKIIEIKNIGTTTIYARTIDKAGNVSPVTSKSVVIDRDNNGGGNSGGNSGGNNGGSSGGNNGGSSGGNSVGSSGGNNSGGNNGNTGGSNSGNSGSSNGGNGSGGSKVTEPKENVPSVTAVDLSVFISSDKSKYAEGDIITFTIDYKNKSNVLATDITIKAEIPEYTSAVDTSGGTVNGTEIEWKIAELTANTSGKIEYRVSVNKLDKAEVSSSNTATISSPKLTNTEDDSSKTIFLLYSNVDNFHAKYITGYADNTFRPSNNITRAEMAAIIYNVLDIEKVETANKNYTDVKSTHWAYKCINAVTNAGMFVGYNDGSFRPDNYITRAEFATVLANYLGFKNVEHDKINFSDISKHWARNFIEEIYRVKLIEGYIENGERLFKPDSYISRSEAVTIVNKMLFRGPLAGIEMPFKDVGQNHWAYGHILESSVDHHFRRDEDNSEIAIAKE</sequence>
<protein>
    <submittedName>
        <fullName evidence="5">Beta-propeller domain-containing protein, methanol dehydrogenase</fullName>
    </submittedName>
</protein>
<dbReference type="HOGENOM" id="CLU_333373_0_0_9"/>
<dbReference type="PANTHER" id="PTHR43308:SF5">
    <property type="entry name" value="S-LAYER PROTEIN _ PEPTIDOGLYCAN ENDO-BETA-N-ACETYLGLUCOSAMINIDASE"/>
    <property type="match status" value="1"/>
</dbReference>
<feature type="signal peptide" evidence="3">
    <location>
        <begin position="1"/>
        <end position="27"/>
    </location>
</feature>
<dbReference type="Pfam" id="PF01345">
    <property type="entry name" value="DUF11"/>
    <property type="match status" value="1"/>
</dbReference>
<name>G8LXL0_ACECE</name>
<evidence type="ECO:0000256" key="2">
    <source>
        <dbReference type="SAM" id="MobiDB-lite"/>
    </source>
</evidence>
<dbReference type="STRING" id="720554.Clocl_1044"/>
<evidence type="ECO:0000259" key="4">
    <source>
        <dbReference type="PROSITE" id="PS51272"/>
    </source>
</evidence>
<proteinExistence type="predicted"/>
<dbReference type="InterPro" id="IPR051465">
    <property type="entry name" value="Cell_Envelope_Struct_Comp"/>
</dbReference>
<dbReference type="eggNOG" id="COG4099">
    <property type="taxonomic scope" value="Bacteria"/>
</dbReference>
<keyword evidence="1" id="KW-0677">Repeat</keyword>
<dbReference type="InterPro" id="IPR001434">
    <property type="entry name" value="OmcB-like_DUF11"/>
</dbReference>
<dbReference type="NCBIfam" id="NF047446">
    <property type="entry name" value="barrel_OmpL47"/>
    <property type="match status" value="1"/>
</dbReference>
<dbReference type="Proteomes" id="UP000005435">
    <property type="component" value="Chromosome"/>
</dbReference>
<dbReference type="KEGG" id="ccl:Clocl_1044"/>
<dbReference type="Pfam" id="PF00395">
    <property type="entry name" value="SLH"/>
    <property type="match status" value="3"/>
</dbReference>
<dbReference type="PROSITE" id="PS51272">
    <property type="entry name" value="SLH"/>
    <property type="match status" value="3"/>
</dbReference>
<keyword evidence="6" id="KW-1185">Reference proteome</keyword>
<reference evidence="5 6" key="2">
    <citation type="journal article" date="2012" name="Stand. Genomic Sci.">
        <title>Complete Genome Sequence of Clostridium clariflavum DSM 19732.</title>
        <authorList>
            <person name="Izquierdo J.A."/>
            <person name="Goodwin L."/>
            <person name="Davenport K.W."/>
            <person name="Teshima H."/>
            <person name="Bruce D."/>
            <person name="Detter C."/>
            <person name="Tapia R."/>
            <person name="Han S."/>
            <person name="Land M."/>
            <person name="Hauser L."/>
            <person name="Jeffries C.D."/>
            <person name="Han J."/>
            <person name="Pitluck S."/>
            <person name="Nolan M."/>
            <person name="Chen A."/>
            <person name="Huntemann M."/>
            <person name="Mavromatis K."/>
            <person name="Mikhailova N."/>
            <person name="Liolios K."/>
            <person name="Woyke T."/>
            <person name="Lynd L.R."/>
        </authorList>
    </citation>
    <scope>NUCLEOTIDE SEQUENCE [LARGE SCALE GENOMIC DNA]</scope>
    <source>
        <strain evidence="6">DSM 19732 / NBRC 101661 / EBR45</strain>
    </source>
</reference>